<protein>
    <submittedName>
        <fullName evidence="1">Leucine-rich repeat protein, putative</fullName>
    </submittedName>
</protein>
<dbReference type="EMBL" id="CYKH01001543">
    <property type="protein sequence ID" value="CUG87557.1"/>
    <property type="molecule type" value="Genomic_DNA"/>
</dbReference>
<accession>A0A0S4J7T0</accession>
<gene>
    <name evidence="1" type="ORF">BSAL_10800</name>
</gene>
<sequence length="249" mass="25148">MSNSGVVSHTMSASSATTSDLLLSSTIFRTPSHSTISESFRLSTSSTVSMSTSLSPPSVTSSTVTATAPSPSQWMCNVSGGTVLVRLTPPVASTSDGGPVAFVVSAPGDVTERDTNSIPRATLTTSGLGIAMNVSIATPGNIADHWVVGGVTMSGDALNWTVQSSNTVSTQVTSAVASVSSGSALGRMMATRSMVLCNADSVVGGGVLDLKLEICGVLGEPSVVARSAIVSNLEFVQGVACGVGRKKRF</sequence>
<dbReference type="VEuPathDB" id="TriTrypDB:BSAL_10800"/>
<evidence type="ECO:0000313" key="1">
    <source>
        <dbReference type="EMBL" id="CUG87557.1"/>
    </source>
</evidence>
<dbReference type="Proteomes" id="UP000051952">
    <property type="component" value="Unassembled WGS sequence"/>
</dbReference>
<organism evidence="1 2">
    <name type="scientific">Bodo saltans</name>
    <name type="common">Flagellated protozoan</name>
    <dbReference type="NCBI Taxonomy" id="75058"/>
    <lineage>
        <taxon>Eukaryota</taxon>
        <taxon>Discoba</taxon>
        <taxon>Euglenozoa</taxon>
        <taxon>Kinetoplastea</taxon>
        <taxon>Metakinetoplastina</taxon>
        <taxon>Eubodonida</taxon>
        <taxon>Bodonidae</taxon>
        <taxon>Bodo</taxon>
    </lineage>
</organism>
<dbReference type="AlphaFoldDB" id="A0A0S4J7T0"/>
<reference evidence="2" key="1">
    <citation type="submission" date="2015-09" db="EMBL/GenBank/DDBJ databases">
        <authorList>
            <consortium name="Pathogen Informatics"/>
        </authorList>
    </citation>
    <scope>NUCLEOTIDE SEQUENCE [LARGE SCALE GENOMIC DNA]</scope>
    <source>
        <strain evidence="2">Lake Konstanz</strain>
    </source>
</reference>
<proteinExistence type="predicted"/>
<evidence type="ECO:0000313" key="2">
    <source>
        <dbReference type="Proteomes" id="UP000051952"/>
    </source>
</evidence>
<keyword evidence="2" id="KW-1185">Reference proteome</keyword>
<name>A0A0S4J7T0_BODSA</name>